<dbReference type="Pfam" id="PF13424">
    <property type="entry name" value="TPR_12"/>
    <property type="match status" value="2"/>
</dbReference>
<reference evidence="10" key="1">
    <citation type="submission" date="2021-02" db="EMBL/GenBank/DDBJ databases">
        <authorList>
            <person name="Nowell W R."/>
        </authorList>
    </citation>
    <scope>NUCLEOTIDE SEQUENCE</scope>
</reference>
<evidence type="ECO:0000256" key="4">
    <source>
        <dbReference type="ARBA" id="ARBA00022695"/>
    </source>
</evidence>
<dbReference type="SUPFAM" id="SSF81901">
    <property type="entry name" value="HCP-like"/>
    <property type="match status" value="1"/>
</dbReference>
<dbReference type="PROSITE" id="PS51996">
    <property type="entry name" value="TR_MART"/>
    <property type="match status" value="1"/>
</dbReference>
<evidence type="ECO:0000313" key="10">
    <source>
        <dbReference type="EMBL" id="CAF4478367.1"/>
    </source>
</evidence>
<keyword evidence="9" id="KW-0520">NAD</keyword>
<evidence type="ECO:0000256" key="9">
    <source>
        <dbReference type="RuleBase" id="RU361228"/>
    </source>
</evidence>
<dbReference type="Pfam" id="PF01129">
    <property type="entry name" value="ART"/>
    <property type="match status" value="1"/>
</dbReference>
<proteinExistence type="inferred from homology"/>
<dbReference type="SUPFAM" id="SSF56399">
    <property type="entry name" value="ADP-ribosylation"/>
    <property type="match status" value="1"/>
</dbReference>
<evidence type="ECO:0000256" key="8">
    <source>
        <dbReference type="PROSITE-ProRule" id="PRU00339"/>
    </source>
</evidence>
<name>A0A820U5B8_9BILA</name>
<dbReference type="EMBL" id="CAJOBQ010001336">
    <property type="protein sequence ID" value="CAF4478367.1"/>
    <property type="molecule type" value="Genomic_DNA"/>
</dbReference>
<keyword evidence="9" id="KW-0521">NADP</keyword>
<evidence type="ECO:0000256" key="3">
    <source>
        <dbReference type="ARBA" id="ARBA00022679"/>
    </source>
</evidence>
<dbReference type="Gene3D" id="3.90.176.10">
    <property type="entry name" value="Toxin ADP-ribosyltransferase, Chain A, domain 1"/>
    <property type="match status" value="1"/>
</dbReference>
<keyword evidence="5" id="KW-0677">Repeat</keyword>
<dbReference type="InterPro" id="IPR019734">
    <property type="entry name" value="TPR_rpt"/>
</dbReference>
<dbReference type="GO" id="GO:0016779">
    <property type="term" value="F:nucleotidyltransferase activity"/>
    <property type="evidence" value="ECO:0007669"/>
    <property type="project" value="UniProtKB-KW"/>
</dbReference>
<dbReference type="PANTHER" id="PTHR45641">
    <property type="entry name" value="TETRATRICOPEPTIDE REPEAT PROTEIN (AFU_ORTHOLOGUE AFUA_6G03870)"/>
    <property type="match status" value="1"/>
</dbReference>
<evidence type="ECO:0000256" key="5">
    <source>
        <dbReference type="ARBA" id="ARBA00022737"/>
    </source>
</evidence>
<dbReference type="Proteomes" id="UP000663862">
    <property type="component" value="Unassembled WGS sequence"/>
</dbReference>
<dbReference type="PROSITE" id="PS50005">
    <property type="entry name" value="TPR"/>
    <property type="match status" value="4"/>
</dbReference>
<evidence type="ECO:0000256" key="6">
    <source>
        <dbReference type="ARBA" id="ARBA00022803"/>
    </source>
</evidence>
<gene>
    <name evidence="10" type="ORF">TSG867_LOCUS19257</name>
</gene>
<organism evidence="10 11">
    <name type="scientific">Rotaria socialis</name>
    <dbReference type="NCBI Taxonomy" id="392032"/>
    <lineage>
        <taxon>Eukaryota</taxon>
        <taxon>Metazoa</taxon>
        <taxon>Spiralia</taxon>
        <taxon>Gnathifera</taxon>
        <taxon>Rotifera</taxon>
        <taxon>Eurotatoria</taxon>
        <taxon>Bdelloidea</taxon>
        <taxon>Philodinida</taxon>
        <taxon>Philodinidae</taxon>
        <taxon>Rotaria</taxon>
    </lineage>
</organism>
<keyword evidence="6 8" id="KW-0802">TPR repeat</keyword>
<feature type="repeat" description="TPR" evidence="8">
    <location>
        <begin position="631"/>
        <end position="664"/>
    </location>
</feature>
<keyword evidence="3 9" id="KW-0808">Transferase</keyword>
<evidence type="ECO:0000256" key="1">
    <source>
        <dbReference type="ARBA" id="ARBA00009558"/>
    </source>
</evidence>
<dbReference type="GO" id="GO:0106274">
    <property type="term" value="F:NAD+-protein-arginine ADP-ribosyltransferase activity"/>
    <property type="evidence" value="ECO:0007669"/>
    <property type="project" value="UniProtKB-EC"/>
</dbReference>
<accession>A0A820U5B8</accession>
<feature type="repeat" description="TPR" evidence="8">
    <location>
        <begin position="547"/>
        <end position="580"/>
    </location>
</feature>
<dbReference type="AlphaFoldDB" id="A0A820U5B8"/>
<feature type="repeat" description="TPR" evidence="8">
    <location>
        <begin position="589"/>
        <end position="622"/>
    </location>
</feature>
<evidence type="ECO:0000256" key="7">
    <source>
        <dbReference type="ARBA" id="ARBA00047597"/>
    </source>
</evidence>
<dbReference type="PANTHER" id="PTHR45641:SF19">
    <property type="entry name" value="NEPHROCYSTIN-3"/>
    <property type="match status" value="1"/>
</dbReference>
<dbReference type="InterPro" id="IPR000768">
    <property type="entry name" value="ART"/>
</dbReference>
<protein>
    <recommendedName>
        <fullName evidence="9">NAD(P)(+)--arginine ADP-ribosyltransferase</fullName>
        <ecNumber evidence="9">2.4.2.31</ecNumber>
    </recommendedName>
    <alternativeName>
        <fullName evidence="9">Mono(ADP-ribosyl)transferase</fullName>
    </alternativeName>
</protein>
<feature type="repeat" description="TPR" evidence="8">
    <location>
        <begin position="670"/>
        <end position="703"/>
    </location>
</feature>
<sequence length="733" mass="85556">MLRLPSSIFWLKLRKFRSLYPTFTIDKDVKRQLYWLAANGHVYEVFNNDICNESHDENNLIHKATTKNHEREVEFRSDQFWAFLLVKSKPMCIEMYKIISYVYSIPCSNAFVEGGFNQRKSAWTASRNLTISSSSMNSNETQMARKDERVVSSLFARSLENNSTRDLTEEKMTFIWLQILTNVLIYMPKLEEDAQNEMIVLCRQENKNDQAQLKLIEEFFNEYKLSEAIRWYTQNTCFYKLLNQALRTQNYDIIFKFRSLISDVYRQINDLFTPIIDKLRSFRVYRGQNKSISELETLRGNVGGVISTNSFVSTSREENYALCFIQGAVPEPGFAIVLFEMAIDTRIAKIADTPFANIQDHSYIPDEEEILLSMGTIFRIDSIEREQLDASNIWRIKTTMCTINDDPQIKMLIDYAKNSVCSRETMTFFTYGKFLAYMSRYDSSVVYYLQLLNQLPPYHIDLPTIHNDLAYAYRESKCFSDALKHFNIAIALKEKQISRDDVTLAETYSDLGWLLTAMNNLTKSLKLHQKAIAIRGKYLGDNHIDTAMSYECLGIYYLKINDFDVALFYLQEALTIRQRCLPALHPYLAMSYSSFGAYFNIRKDHVEALKMYEQAISIYKNSMPPTHSILAETYISLGDTYLITNQLEKAIKHLKSALIIYRKSNFRNQAIVHKILGFAYYKLRDYKQAFVSYENALQLAREEKNNTLATSVENSIRNLHVRELAEFQNYNIM</sequence>
<dbReference type="SMART" id="SM00028">
    <property type="entry name" value="TPR"/>
    <property type="match status" value="6"/>
</dbReference>
<evidence type="ECO:0000256" key="2">
    <source>
        <dbReference type="ARBA" id="ARBA00022676"/>
    </source>
</evidence>
<keyword evidence="2 9" id="KW-0328">Glycosyltransferase</keyword>
<dbReference type="Gene3D" id="1.25.40.10">
    <property type="entry name" value="Tetratricopeptide repeat domain"/>
    <property type="match status" value="3"/>
</dbReference>
<dbReference type="InterPro" id="IPR011990">
    <property type="entry name" value="TPR-like_helical_dom_sf"/>
</dbReference>
<comment type="caution">
    <text evidence="10">The sequence shown here is derived from an EMBL/GenBank/DDBJ whole genome shotgun (WGS) entry which is preliminary data.</text>
</comment>
<evidence type="ECO:0000313" key="11">
    <source>
        <dbReference type="Proteomes" id="UP000663862"/>
    </source>
</evidence>
<dbReference type="EC" id="2.4.2.31" evidence="9"/>
<comment type="similarity">
    <text evidence="1 9">Belongs to the Arg-specific ADP-ribosyltransferase family.</text>
</comment>
<comment type="catalytic activity">
    <reaction evidence="7 9">
        <text>L-arginyl-[protein] + NAD(+) = N(omega)-(ADP-D-ribosyl)-L-arginyl-[protein] + nicotinamide + H(+)</text>
        <dbReference type="Rhea" id="RHEA:19149"/>
        <dbReference type="Rhea" id="RHEA-COMP:10532"/>
        <dbReference type="Rhea" id="RHEA-COMP:15087"/>
        <dbReference type="ChEBI" id="CHEBI:15378"/>
        <dbReference type="ChEBI" id="CHEBI:17154"/>
        <dbReference type="ChEBI" id="CHEBI:29965"/>
        <dbReference type="ChEBI" id="CHEBI:57540"/>
        <dbReference type="ChEBI" id="CHEBI:142554"/>
        <dbReference type="EC" id="2.4.2.31"/>
    </reaction>
</comment>
<keyword evidence="4" id="KW-0548">Nucleotidyltransferase</keyword>